<dbReference type="Proteomes" id="UP000532746">
    <property type="component" value="Unassembled WGS sequence"/>
</dbReference>
<dbReference type="InterPro" id="IPR025296">
    <property type="entry name" value="DUF4158"/>
</dbReference>
<dbReference type="EMBL" id="JACHGG010000014">
    <property type="protein sequence ID" value="MBB6061475.1"/>
    <property type="molecule type" value="Genomic_DNA"/>
</dbReference>
<dbReference type="RefSeq" id="WP_183405547.1">
    <property type="nucleotide sequence ID" value="NZ_JACHGG010000014.1"/>
</dbReference>
<comment type="caution">
    <text evidence="2">The sequence shown here is derived from an EMBL/GenBank/DDBJ whole genome shotgun (WGS) entry which is preliminary data.</text>
</comment>
<dbReference type="Pfam" id="PF13700">
    <property type="entry name" value="DUF4158"/>
    <property type="match status" value="1"/>
</dbReference>
<evidence type="ECO:0000313" key="3">
    <source>
        <dbReference type="Proteomes" id="UP000532746"/>
    </source>
</evidence>
<reference evidence="2 3" key="1">
    <citation type="submission" date="2020-08" db="EMBL/GenBank/DDBJ databases">
        <title>Genomic Encyclopedia of Type Strains, Phase IV (KMG-IV): sequencing the most valuable type-strain genomes for metagenomic binning, comparative biology and taxonomic classification.</title>
        <authorList>
            <person name="Goeker M."/>
        </authorList>
    </citation>
    <scope>NUCLEOTIDE SEQUENCE [LARGE SCALE GENOMIC DNA]</scope>
    <source>
        <strain evidence="2 3">DSM 26718</strain>
    </source>
</reference>
<gene>
    <name evidence="2" type="ORF">HNQ93_004356</name>
</gene>
<keyword evidence="3" id="KW-1185">Reference proteome</keyword>
<proteinExistence type="predicted"/>
<sequence length="302" mass="34557">MPTTFLSEAERLRYQQLPPVVPESALRQHGQLSEADQHLVRGQRRDVNRLGCAVQLVVLRVFAHLPERWWTQVPAALLDFVAAQLPVDAGVFAAYGQREATVYEHFQQVLLHLGWRRWQPLLDTPVLETWLLERALAHDQERVLLELACQRLRQQQLVRPSVVELERLIGSLVERAHTETYRRLAPVLTPAVEAQLDALLVVGDPERRTRHGWLLQPPTRSTPATIRATLDKLRFLRALGAGEWNLAALHPNRQKRLAGLARHRSNQALQRLAPAKRYPLLLAFGREMLLELTDLVLKMADE</sequence>
<organism evidence="2 3">
    <name type="scientific">Hymenobacter luteus</name>
    <dbReference type="NCBI Taxonomy" id="1411122"/>
    <lineage>
        <taxon>Bacteria</taxon>
        <taxon>Pseudomonadati</taxon>
        <taxon>Bacteroidota</taxon>
        <taxon>Cytophagia</taxon>
        <taxon>Cytophagales</taxon>
        <taxon>Hymenobacteraceae</taxon>
        <taxon>Hymenobacter</taxon>
    </lineage>
</organism>
<feature type="domain" description="DUF4158" evidence="1">
    <location>
        <begin position="5"/>
        <end position="170"/>
    </location>
</feature>
<accession>A0A7W9WED9</accession>
<evidence type="ECO:0000259" key="1">
    <source>
        <dbReference type="Pfam" id="PF13700"/>
    </source>
</evidence>
<name>A0A7W9WED9_9BACT</name>
<protein>
    <recommendedName>
        <fullName evidence="1">DUF4158 domain-containing protein</fullName>
    </recommendedName>
</protein>
<evidence type="ECO:0000313" key="2">
    <source>
        <dbReference type="EMBL" id="MBB6061475.1"/>
    </source>
</evidence>
<dbReference type="AlphaFoldDB" id="A0A7W9WED9"/>